<dbReference type="InParanoid" id="E9I6R1"/>
<name>E9I6R1_DAPPU</name>
<dbReference type="HOGENOM" id="CLU_2981148_0_0_1"/>
<feature type="region of interest" description="Disordered" evidence="1">
    <location>
        <begin position="39"/>
        <end position="58"/>
    </location>
</feature>
<proteinExistence type="predicted"/>
<evidence type="ECO:0000313" key="2">
    <source>
        <dbReference type="EMBL" id="EFX60319.1"/>
    </source>
</evidence>
<dbReference type="AlphaFoldDB" id="E9I6R1"/>
<sequence length="58" mass="6489">MTWEYQIDIPMTSNATWVAHDSPLKETVLGEKGKKVVSPVPPIGQVPEALTTQHTKRF</sequence>
<protein>
    <submittedName>
        <fullName evidence="2">Uncharacterized protein</fullName>
    </submittedName>
</protein>
<reference evidence="2 3" key="1">
    <citation type="journal article" date="2011" name="Science">
        <title>The ecoresponsive genome of Daphnia pulex.</title>
        <authorList>
            <person name="Colbourne J.K."/>
            <person name="Pfrender M.E."/>
            <person name="Gilbert D."/>
            <person name="Thomas W.K."/>
            <person name="Tucker A."/>
            <person name="Oakley T.H."/>
            <person name="Tokishita S."/>
            <person name="Aerts A."/>
            <person name="Arnold G.J."/>
            <person name="Basu M.K."/>
            <person name="Bauer D.J."/>
            <person name="Caceres C.E."/>
            <person name="Carmel L."/>
            <person name="Casola C."/>
            <person name="Choi J.H."/>
            <person name="Detter J.C."/>
            <person name="Dong Q."/>
            <person name="Dusheyko S."/>
            <person name="Eads B.D."/>
            <person name="Frohlich T."/>
            <person name="Geiler-Samerotte K.A."/>
            <person name="Gerlach D."/>
            <person name="Hatcher P."/>
            <person name="Jogdeo S."/>
            <person name="Krijgsveld J."/>
            <person name="Kriventseva E.V."/>
            <person name="Kultz D."/>
            <person name="Laforsch C."/>
            <person name="Lindquist E."/>
            <person name="Lopez J."/>
            <person name="Manak J.R."/>
            <person name="Muller J."/>
            <person name="Pangilinan J."/>
            <person name="Patwardhan R.P."/>
            <person name="Pitluck S."/>
            <person name="Pritham E.J."/>
            <person name="Rechtsteiner A."/>
            <person name="Rho M."/>
            <person name="Rogozin I.B."/>
            <person name="Sakarya O."/>
            <person name="Salamov A."/>
            <person name="Schaack S."/>
            <person name="Shapiro H."/>
            <person name="Shiga Y."/>
            <person name="Skalitzky C."/>
            <person name="Smith Z."/>
            <person name="Souvorov A."/>
            <person name="Sung W."/>
            <person name="Tang Z."/>
            <person name="Tsuchiya D."/>
            <person name="Tu H."/>
            <person name="Vos H."/>
            <person name="Wang M."/>
            <person name="Wolf Y.I."/>
            <person name="Yamagata H."/>
            <person name="Yamada T."/>
            <person name="Ye Y."/>
            <person name="Shaw J.R."/>
            <person name="Andrews J."/>
            <person name="Crease T.J."/>
            <person name="Tang H."/>
            <person name="Lucas S.M."/>
            <person name="Robertson H.M."/>
            <person name="Bork P."/>
            <person name="Koonin E.V."/>
            <person name="Zdobnov E.M."/>
            <person name="Grigoriev I.V."/>
            <person name="Lynch M."/>
            <person name="Boore J.L."/>
        </authorList>
    </citation>
    <scope>NUCLEOTIDE SEQUENCE [LARGE SCALE GENOMIC DNA]</scope>
</reference>
<dbReference type="KEGG" id="dpx:DAPPUDRAFT_343416"/>
<gene>
    <name evidence="2" type="ORF">DAPPUDRAFT_343416</name>
</gene>
<evidence type="ECO:0000313" key="3">
    <source>
        <dbReference type="Proteomes" id="UP000000305"/>
    </source>
</evidence>
<keyword evidence="3" id="KW-1185">Reference proteome</keyword>
<organism evidence="2 3">
    <name type="scientific">Daphnia pulex</name>
    <name type="common">Water flea</name>
    <dbReference type="NCBI Taxonomy" id="6669"/>
    <lineage>
        <taxon>Eukaryota</taxon>
        <taxon>Metazoa</taxon>
        <taxon>Ecdysozoa</taxon>
        <taxon>Arthropoda</taxon>
        <taxon>Crustacea</taxon>
        <taxon>Branchiopoda</taxon>
        <taxon>Diplostraca</taxon>
        <taxon>Cladocera</taxon>
        <taxon>Anomopoda</taxon>
        <taxon>Daphniidae</taxon>
        <taxon>Daphnia</taxon>
    </lineage>
</organism>
<evidence type="ECO:0000256" key="1">
    <source>
        <dbReference type="SAM" id="MobiDB-lite"/>
    </source>
</evidence>
<dbReference type="EMBL" id="GL736639">
    <property type="protein sequence ID" value="EFX60319.1"/>
    <property type="molecule type" value="Genomic_DNA"/>
</dbReference>
<dbReference type="Proteomes" id="UP000000305">
    <property type="component" value="Unassembled WGS sequence"/>
</dbReference>
<accession>E9I6R1</accession>